<reference evidence="12 13" key="1">
    <citation type="submission" date="2019-08" db="EMBL/GenBank/DDBJ databases">
        <authorList>
            <person name="Peeters C."/>
        </authorList>
    </citation>
    <scope>NUCLEOTIDE SEQUENCE [LARGE SCALE GENOMIC DNA]</scope>
    <source>
        <strain evidence="12 13">LMG 31108</strain>
    </source>
</reference>
<protein>
    <submittedName>
        <fullName evidence="12">Cobyrinic acid a,c-diamide synthase</fullName>
    </submittedName>
</protein>
<evidence type="ECO:0000313" key="12">
    <source>
        <dbReference type="EMBL" id="VVE18220.1"/>
    </source>
</evidence>
<evidence type="ECO:0000256" key="3">
    <source>
        <dbReference type="ARBA" id="ARBA00006205"/>
    </source>
</evidence>
<dbReference type="InterPro" id="IPR027417">
    <property type="entry name" value="P-loop_NTPase"/>
</dbReference>
<evidence type="ECO:0000256" key="8">
    <source>
        <dbReference type="ARBA" id="ARBA00022842"/>
    </source>
</evidence>
<keyword evidence="5" id="KW-0436">Ligase</keyword>
<dbReference type="InterPro" id="IPR002586">
    <property type="entry name" value="CobQ/CobB/MinD/ParA_Nub-bd_dom"/>
</dbReference>
<dbReference type="GO" id="GO:0009236">
    <property type="term" value="P:cobalamin biosynthetic process"/>
    <property type="evidence" value="ECO:0007669"/>
    <property type="project" value="UniProtKB-KW"/>
</dbReference>
<accession>A0A5E4W4N9</accession>
<dbReference type="GO" id="GO:0042242">
    <property type="term" value="F:cobyrinic acid a,c-diamide synthase activity"/>
    <property type="evidence" value="ECO:0007669"/>
    <property type="project" value="InterPro"/>
</dbReference>
<dbReference type="AlphaFoldDB" id="A0A5E4W4N9"/>
<dbReference type="NCBIfam" id="NF002204">
    <property type="entry name" value="PRK01077.1"/>
    <property type="match status" value="1"/>
</dbReference>
<organism evidence="12 13">
    <name type="scientific">Pandoraea anhela</name>
    <dbReference type="NCBI Taxonomy" id="2508295"/>
    <lineage>
        <taxon>Bacteria</taxon>
        <taxon>Pseudomonadati</taxon>
        <taxon>Pseudomonadota</taxon>
        <taxon>Betaproteobacteria</taxon>
        <taxon>Burkholderiales</taxon>
        <taxon>Burkholderiaceae</taxon>
        <taxon>Pandoraea</taxon>
    </lineage>
</organism>
<comment type="pathway">
    <text evidence="2">Cofactor biosynthesis; adenosylcobalamin biosynthesis.</text>
</comment>
<dbReference type="InterPro" id="IPR029062">
    <property type="entry name" value="Class_I_gatase-like"/>
</dbReference>
<sequence>MASCPALFISAPASGQGKTTVTAGLAQWHREQGRTVRVFKTGPDFLDPKILERASGAPVLTLDLWMVGEASCRRLLAEAAQQADLILIEGVMGLFDGTPSSADLAMTFGVPVVTVISARSMAQTFGAIASGLAHYRRGLPIHGVLANHVSSPRHAQLLQEGMPPDLRWLGHLATSDRMTLPARHLGLHQADEIDRLEARIAATAQALADTALVELPPPVSFDVPPSTAMPEVPKWLDGKRIAVARDAAFSFIYPENMRLLEAMGARVTYFSPLANEALPEASDALFLPGGYPELHAAQLATQTCSAHSVRAHAAAGKPIVAECGGMLYLLESLTDAAGVSTPMLGVLPGHATLQKRLAGLGMQSLSTSHGTLTGHTFHYTHMATPMTPVCRATRPGSAADAATGEPVYRHGAIVASYLHGYWPSNPALTAALFHGTAF</sequence>
<keyword evidence="13" id="KW-1185">Reference proteome</keyword>
<feature type="domain" description="CobB/CobQ-like glutamine amidotransferase" evidence="11">
    <location>
        <begin position="240"/>
        <end position="424"/>
    </location>
</feature>
<keyword evidence="4" id="KW-0169">Cobalamin biosynthesis</keyword>
<dbReference type="GO" id="GO:0005524">
    <property type="term" value="F:ATP binding"/>
    <property type="evidence" value="ECO:0007669"/>
    <property type="project" value="UniProtKB-KW"/>
</dbReference>
<proteinExistence type="inferred from homology"/>
<feature type="domain" description="CobQ/CobB/MinD/ParA nucleotide binding" evidence="10">
    <location>
        <begin position="8"/>
        <end position="173"/>
    </location>
</feature>
<evidence type="ECO:0000256" key="2">
    <source>
        <dbReference type="ARBA" id="ARBA00004953"/>
    </source>
</evidence>
<evidence type="ECO:0000256" key="9">
    <source>
        <dbReference type="ARBA" id="ARBA00022962"/>
    </source>
</evidence>
<gene>
    <name evidence="12" type="ORF">PAN31108_02984</name>
</gene>
<dbReference type="PROSITE" id="PS51274">
    <property type="entry name" value="GATASE_COBBQ"/>
    <property type="match status" value="1"/>
</dbReference>
<dbReference type="SUPFAM" id="SSF52540">
    <property type="entry name" value="P-loop containing nucleoside triphosphate hydrolases"/>
    <property type="match status" value="1"/>
</dbReference>
<dbReference type="Gene3D" id="3.40.50.880">
    <property type="match status" value="1"/>
</dbReference>
<comment type="similarity">
    <text evidence="3">Belongs to the CobB/CobQ family. CobQ subfamily.</text>
</comment>
<dbReference type="OrthoDB" id="9764035at2"/>
<dbReference type="CDD" id="cd03130">
    <property type="entry name" value="GATase1_CobB"/>
    <property type="match status" value="1"/>
</dbReference>
<dbReference type="EMBL" id="CABPSB010000010">
    <property type="protein sequence ID" value="VVE18220.1"/>
    <property type="molecule type" value="Genomic_DNA"/>
</dbReference>
<dbReference type="PANTHER" id="PTHR43873">
    <property type="entry name" value="COBYRINATE A,C-DIAMIDE SYNTHASE"/>
    <property type="match status" value="1"/>
</dbReference>
<dbReference type="Pfam" id="PF01656">
    <property type="entry name" value="CbiA"/>
    <property type="match status" value="1"/>
</dbReference>
<evidence type="ECO:0000259" key="10">
    <source>
        <dbReference type="Pfam" id="PF01656"/>
    </source>
</evidence>
<keyword evidence="8" id="KW-0460">Magnesium</keyword>
<evidence type="ECO:0000256" key="5">
    <source>
        <dbReference type="ARBA" id="ARBA00022598"/>
    </source>
</evidence>
<keyword evidence="6" id="KW-0547">Nucleotide-binding</keyword>
<evidence type="ECO:0000256" key="6">
    <source>
        <dbReference type="ARBA" id="ARBA00022741"/>
    </source>
</evidence>
<dbReference type="PANTHER" id="PTHR43873:SF1">
    <property type="entry name" value="COBYRINATE A,C-DIAMIDE SYNTHASE"/>
    <property type="match status" value="1"/>
</dbReference>
<name>A0A5E4W4N9_9BURK</name>
<dbReference type="SUPFAM" id="SSF52317">
    <property type="entry name" value="Class I glutamine amidotransferase-like"/>
    <property type="match status" value="1"/>
</dbReference>
<dbReference type="RefSeq" id="WP_150669597.1">
    <property type="nucleotide sequence ID" value="NZ_CABPSB010000010.1"/>
</dbReference>
<dbReference type="Pfam" id="PF07685">
    <property type="entry name" value="GATase_3"/>
    <property type="match status" value="1"/>
</dbReference>
<keyword evidence="7" id="KW-0067">ATP-binding</keyword>
<evidence type="ECO:0000256" key="7">
    <source>
        <dbReference type="ARBA" id="ARBA00022840"/>
    </source>
</evidence>
<evidence type="ECO:0000259" key="11">
    <source>
        <dbReference type="Pfam" id="PF07685"/>
    </source>
</evidence>
<evidence type="ECO:0000256" key="4">
    <source>
        <dbReference type="ARBA" id="ARBA00022573"/>
    </source>
</evidence>
<comment type="cofactor">
    <cofactor evidence="1">
        <name>Mg(2+)</name>
        <dbReference type="ChEBI" id="CHEBI:18420"/>
    </cofactor>
</comment>
<dbReference type="Proteomes" id="UP000406256">
    <property type="component" value="Unassembled WGS sequence"/>
</dbReference>
<evidence type="ECO:0000313" key="13">
    <source>
        <dbReference type="Proteomes" id="UP000406256"/>
    </source>
</evidence>
<dbReference type="InterPro" id="IPR004484">
    <property type="entry name" value="CbiA/CobB_synth"/>
</dbReference>
<dbReference type="Gene3D" id="3.40.50.300">
    <property type="entry name" value="P-loop containing nucleotide triphosphate hydrolases"/>
    <property type="match status" value="1"/>
</dbReference>
<dbReference type="InterPro" id="IPR011698">
    <property type="entry name" value="GATase_3"/>
</dbReference>
<evidence type="ECO:0000256" key="1">
    <source>
        <dbReference type="ARBA" id="ARBA00001946"/>
    </source>
</evidence>
<keyword evidence="9" id="KW-0315">Glutamine amidotransferase</keyword>